<dbReference type="EMBL" id="JABFCX010000003">
    <property type="protein sequence ID" value="NNU17584.1"/>
    <property type="molecule type" value="Genomic_DNA"/>
</dbReference>
<protein>
    <recommendedName>
        <fullName evidence="4">Transmembrane protein (PGPGW)</fullName>
    </recommendedName>
</protein>
<dbReference type="InterPro" id="IPR019099">
    <property type="entry name" value="Uncharacterised_PGPGW_TM"/>
</dbReference>
<keyword evidence="1" id="KW-0812">Transmembrane</keyword>
<dbReference type="AlphaFoldDB" id="A0A7Y3RNZ1"/>
<organism evidence="2 3">
    <name type="scientific">Parvularcula mediterranea</name>
    <dbReference type="NCBI Taxonomy" id="2732508"/>
    <lineage>
        <taxon>Bacteria</taxon>
        <taxon>Pseudomonadati</taxon>
        <taxon>Pseudomonadota</taxon>
        <taxon>Alphaproteobacteria</taxon>
        <taxon>Parvularculales</taxon>
        <taxon>Parvularculaceae</taxon>
        <taxon>Parvularcula</taxon>
    </lineage>
</organism>
<evidence type="ECO:0000256" key="1">
    <source>
        <dbReference type="SAM" id="Phobius"/>
    </source>
</evidence>
<keyword evidence="3" id="KW-1185">Reference proteome</keyword>
<gene>
    <name evidence="2" type="ORF">HK107_14730</name>
</gene>
<comment type="caution">
    <text evidence="2">The sequence shown here is derived from an EMBL/GenBank/DDBJ whole genome shotgun (WGS) entry which is preliminary data.</text>
</comment>
<dbReference type="Pfam" id="PF09656">
    <property type="entry name" value="PGPGW"/>
    <property type="match status" value="1"/>
</dbReference>
<evidence type="ECO:0008006" key="4">
    <source>
        <dbReference type="Google" id="ProtNLM"/>
    </source>
</evidence>
<keyword evidence="1" id="KW-1133">Transmembrane helix</keyword>
<proteinExistence type="predicted"/>
<dbReference type="Proteomes" id="UP000536835">
    <property type="component" value="Unassembled WGS sequence"/>
</dbReference>
<reference evidence="2 3" key="1">
    <citation type="submission" date="2020-05" db="EMBL/GenBank/DDBJ databases">
        <title>Parvularcula mediterraneae sp. nov., isolated from polypropylene straw from shallow seawater of the seashore of Laganas in Zakynthos island, Greece.</title>
        <authorList>
            <person name="Szabo I."/>
            <person name="Al-Omari J."/>
            <person name="Rado J."/>
            <person name="Szerdahelyi G.S."/>
        </authorList>
    </citation>
    <scope>NUCLEOTIDE SEQUENCE [LARGE SCALE GENOMIC DNA]</scope>
    <source>
        <strain evidence="2 3">ZS-1/3</strain>
    </source>
</reference>
<feature type="transmembrane region" description="Helical" evidence="1">
    <location>
        <begin position="20"/>
        <end position="46"/>
    </location>
</feature>
<keyword evidence="1" id="KW-0472">Membrane</keyword>
<sequence length="91" mass="9927">MGPLTASLLTFVHKLTGSVLVVFGLVLFPLPIPVGLLMIAFGLLLLAPYFKPIQNAVRALRRRSPAVDNGLRKVKRRCPPVIRTAIEKTAP</sequence>
<evidence type="ECO:0000313" key="2">
    <source>
        <dbReference type="EMBL" id="NNU17584.1"/>
    </source>
</evidence>
<accession>A0A7Y3RNZ1</accession>
<name>A0A7Y3RNZ1_9PROT</name>
<evidence type="ECO:0000313" key="3">
    <source>
        <dbReference type="Proteomes" id="UP000536835"/>
    </source>
</evidence>